<accession>A0AAQ3QCH5</accession>
<sequence>MDVTFNRYRARRREARRGDGGDRTRRDKFGKEIGLPCGDRGDGLMTRRKGELAGWQNGKFGAMAAGAASHRSKALITELLFTGRSRIERKRQRRGSSGSGVRRLKRELG</sequence>
<dbReference type="Proteomes" id="UP001327560">
    <property type="component" value="Chromosome 4"/>
</dbReference>
<name>A0AAQ3QCH5_9LILI</name>
<dbReference type="AlphaFoldDB" id="A0AAQ3QCH5"/>
<reference evidence="2 3" key="1">
    <citation type="submission" date="2023-10" db="EMBL/GenBank/DDBJ databases">
        <title>Chromosome-scale genome assembly provides insights into flower coloration mechanisms of Canna indica.</title>
        <authorList>
            <person name="Li C."/>
        </authorList>
    </citation>
    <scope>NUCLEOTIDE SEQUENCE [LARGE SCALE GENOMIC DNA]</scope>
    <source>
        <tissue evidence="2">Flower</tissue>
    </source>
</reference>
<keyword evidence="3" id="KW-1185">Reference proteome</keyword>
<gene>
    <name evidence="2" type="ORF">Cni_G12200</name>
</gene>
<dbReference type="EMBL" id="CP136893">
    <property type="protein sequence ID" value="WOL03480.1"/>
    <property type="molecule type" value="Genomic_DNA"/>
</dbReference>
<feature type="compositionally biased region" description="Basic and acidic residues" evidence="1">
    <location>
        <begin position="16"/>
        <end position="31"/>
    </location>
</feature>
<evidence type="ECO:0000313" key="2">
    <source>
        <dbReference type="EMBL" id="WOL03480.1"/>
    </source>
</evidence>
<organism evidence="2 3">
    <name type="scientific">Canna indica</name>
    <name type="common">Indian-shot</name>
    <dbReference type="NCBI Taxonomy" id="4628"/>
    <lineage>
        <taxon>Eukaryota</taxon>
        <taxon>Viridiplantae</taxon>
        <taxon>Streptophyta</taxon>
        <taxon>Embryophyta</taxon>
        <taxon>Tracheophyta</taxon>
        <taxon>Spermatophyta</taxon>
        <taxon>Magnoliopsida</taxon>
        <taxon>Liliopsida</taxon>
        <taxon>Zingiberales</taxon>
        <taxon>Cannaceae</taxon>
        <taxon>Canna</taxon>
    </lineage>
</organism>
<evidence type="ECO:0000313" key="3">
    <source>
        <dbReference type="Proteomes" id="UP001327560"/>
    </source>
</evidence>
<feature type="region of interest" description="Disordered" evidence="1">
    <location>
        <begin position="87"/>
        <end position="109"/>
    </location>
</feature>
<protein>
    <submittedName>
        <fullName evidence="2">Uncharacterized protein</fullName>
    </submittedName>
</protein>
<proteinExistence type="predicted"/>
<evidence type="ECO:0000256" key="1">
    <source>
        <dbReference type="SAM" id="MobiDB-lite"/>
    </source>
</evidence>
<feature type="region of interest" description="Disordered" evidence="1">
    <location>
        <begin position="1"/>
        <end position="43"/>
    </location>
</feature>